<organism evidence="1">
    <name type="scientific">Arundo donax</name>
    <name type="common">Giant reed</name>
    <name type="synonym">Donax arundinaceus</name>
    <dbReference type="NCBI Taxonomy" id="35708"/>
    <lineage>
        <taxon>Eukaryota</taxon>
        <taxon>Viridiplantae</taxon>
        <taxon>Streptophyta</taxon>
        <taxon>Embryophyta</taxon>
        <taxon>Tracheophyta</taxon>
        <taxon>Spermatophyta</taxon>
        <taxon>Magnoliopsida</taxon>
        <taxon>Liliopsida</taxon>
        <taxon>Poales</taxon>
        <taxon>Poaceae</taxon>
        <taxon>PACMAD clade</taxon>
        <taxon>Arundinoideae</taxon>
        <taxon>Arundineae</taxon>
        <taxon>Arundo</taxon>
    </lineage>
</organism>
<reference evidence="1" key="2">
    <citation type="journal article" date="2015" name="Data Brief">
        <title>Shoot transcriptome of the giant reed, Arundo donax.</title>
        <authorList>
            <person name="Barrero R.A."/>
            <person name="Guerrero F.D."/>
            <person name="Moolhuijzen P."/>
            <person name="Goolsby J.A."/>
            <person name="Tidwell J."/>
            <person name="Bellgard S.E."/>
            <person name="Bellgard M.I."/>
        </authorList>
    </citation>
    <scope>NUCLEOTIDE SEQUENCE</scope>
    <source>
        <tissue evidence="1">Shoot tissue taken approximately 20 cm above the soil surface</tissue>
    </source>
</reference>
<protein>
    <submittedName>
        <fullName evidence="1">Uncharacterized protein</fullName>
    </submittedName>
</protein>
<reference evidence="1" key="1">
    <citation type="submission" date="2014-09" db="EMBL/GenBank/DDBJ databases">
        <authorList>
            <person name="Magalhaes I.L.F."/>
            <person name="Oliveira U."/>
            <person name="Santos F.R."/>
            <person name="Vidigal T.H.D.A."/>
            <person name="Brescovit A.D."/>
            <person name="Santos A.J."/>
        </authorList>
    </citation>
    <scope>NUCLEOTIDE SEQUENCE</scope>
    <source>
        <tissue evidence="1">Shoot tissue taken approximately 20 cm above the soil surface</tissue>
    </source>
</reference>
<sequence>MNAIPELVGIQFVVSLVF</sequence>
<evidence type="ECO:0000313" key="1">
    <source>
        <dbReference type="EMBL" id="JAD32833.1"/>
    </source>
</evidence>
<dbReference type="EMBL" id="GBRH01265062">
    <property type="protein sequence ID" value="JAD32833.1"/>
    <property type="molecule type" value="Transcribed_RNA"/>
</dbReference>
<accession>A0A0A8Z568</accession>
<proteinExistence type="predicted"/>
<dbReference type="AlphaFoldDB" id="A0A0A8Z568"/>
<name>A0A0A8Z568_ARUDO</name>